<dbReference type="CDD" id="cd04301">
    <property type="entry name" value="NAT_SF"/>
    <property type="match status" value="1"/>
</dbReference>
<gene>
    <name evidence="3" type="ORF">SMF913_13323</name>
</gene>
<accession>A0A2J7ZAJ8</accession>
<keyword evidence="4" id="KW-1185">Reference proteome</keyword>
<feature type="compositionally biased region" description="Pro residues" evidence="1">
    <location>
        <begin position="31"/>
        <end position="42"/>
    </location>
</feature>
<dbReference type="Gene3D" id="3.40.630.30">
    <property type="match status" value="1"/>
</dbReference>
<evidence type="ECO:0000313" key="4">
    <source>
        <dbReference type="Proteomes" id="UP000236520"/>
    </source>
</evidence>
<dbReference type="InterPro" id="IPR016181">
    <property type="entry name" value="Acyl_CoA_acyltransferase"/>
</dbReference>
<protein>
    <recommendedName>
        <fullName evidence="2">N-acetyltransferase domain-containing protein</fullName>
    </recommendedName>
</protein>
<comment type="caution">
    <text evidence="3">The sequence shown here is derived from an EMBL/GenBank/DDBJ whole genome shotgun (WGS) entry which is preliminary data.</text>
</comment>
<dbReference type="AlphaFoldDB" id="A0A2J7ZAJ8"/>
<dbReference type="Pfam" id="PF13508">
    <property type="entry name" value="Acetyltransf_7"/>
    <property type="match status" value="1"/>
</dbReference>
<dbReference type="SUPFAM" id="SSF55729">
    <property type="entry name" value="Acyl-CoA N-acyltransferases (Nat)"/>
    <property type="match status" value="1"/>
</dbReference>
<evidence type="ECO:0000259" key="2">
    <source>
        <dbReference type="PROSITE" id="PS51186"/>
    </source>
</evidence>
<dbReference type="GO" id="GO:0016747">
    <property type="term" value="F:acyltransferase activity, transferring groups other than amino-acyl groups"/>
    <property type="evidence" value="ECO:0007669"/>
    <property type="project" value="InterPro"/>
</dbReference>
<proteinExistence type="predicted"/>
<name>A0A2J7ZAJ8_STRMQ</name>
<feature type="region of interest" description="Disordered" evidence="1">
    <location>
        <begin position="24"/>
        <end position="47"/>
    </location>
</feature>
<dbReference type="PROSITE" id="PS51186">
    <property type="entry name" value="GNAT"/>
    <property type="match status" value="1"/>
</dbReference>
<feature type="domain" description="N-acetyltransferase" evidence="2">
    <location>
        <begin position="1"/>
        <end position="181"/>
    </location>
</feature>
<dbReference type="Proteomes" id="UP000236520">
    <property type="component" value="Unassembled WGS sequence"/>
</dbReference>
<organism evidence="3 4">
    <name type="scientific">Streptomyces malaysiensis</name>
    <dbReference type="NCBI Taxonomy" id="92644"/>
    <lineage>
        <taxon>Bacteria</taxon>
        <taxon>Bacillati</taxon>
        <taxon>Actinomycetota</taxon>
        <taxon>Actinomycetes</taxon>
        <taxon>Kitasatosporales</taxon>
        <taxon>Streptomycetaceae</taxon>
        <taxon>Streptomyces</taxon>
        <taxon>Streptomyces violaceusniger group</taxon>
    </lineage>
</organism>
<reference evidence="3 4" key="1">
    <citation type="submission" date="2015-09" db="EMBL/GenBank/DDBJ databases">
        <title>Genome sequence, genome mining and natural product profiling of a biocontrol bacterium Streptomyces malaysiensis F913.</title>
        <authorList>
            <person name="Xu Y."/>
            <person name="Wei J."/>
            <person name="Xie J."/>
            <person name="Li T."/>
            <person name="Zhou Z."/>
        </authorList>
    </citation>
    <scope>NUCLEOTIDE SEQUENCE [LARGE SCALE GENOMIC DNA]</scope>
    <source>
        <strain evidence="3 4">F913</strain>
    </source>
</reference>
<dbReference type="EMBL" id="LJIW01000001">
    <property type="protein sequence ID" value="PNG97298.1"/>
    <property type="molecule type" value="Genomic_DNA"/>
</dbReference>
<evidence type="ECO:0000256" key="1">
    <source>
        <dbReference type="SAM" id="MobiDB-lite"/>
    </source>
</evidence>
<dbReference type="RefSeq" id="WP_102934627.1">
    <property type="nucleotide sequence ID" value="NZ_LJIW01000001.1"/>
</dbReference>
<dbReference type="InterPro" id="IPR000182">
    <property type="entry name" value="GNAT_dom"/>
</dbReference>
<sequence length="200" mass="21196">MLIRRETRSDIDAIRAVTSAAFAKSDTVSTPNPPNPPDPPNSPSTLATRHALNTTVPVEATLLDELRVSDGWLPALSFVATGDRGEVIGHVVCTRGHVGSDLALALGLGPLSVHPAHQRHGVGLALVHAVLGAADAFGESLVALLGSPAYYGRFGFRPSTEYGITAPDPAWGDYFQVRTLTAYQPSLKGPFTYAEPFDRV</sequence>
<evidence type="ECO:0000313" key="3">
    <source>
        <dbReference type="EMBL" id="PNG97298.1"/>
    </source>
</evidence>